<sequence length="238" mass="27965">MIILYIPFTREQAGDLLSATEQWVINHQRNFSEEIQLICHQDNYKQSSICSSSSVYILAHGYAGIFDKVANHSDGRLATFISISTVADRFTIDMMPISYRIDDIHFYSCGSEKENHHRASRFQAEWLRSSNMSIFYYAGKISIPNEKGERLTEVEDKFFPINRYMFKLFNQQFLEQEFREIPIQRQGVLRMITENPIKRRENFFSNSKEKRLLMLIQRRKTKEEHEETASMTASSGMS</sequence>
<dbReference type="AlphaFoldDB" id="A0A0A8UTD1"/>
<dbReference type="KEGG" id="lha:LHA_0957"/>
<keyword evidence="2" id="KW-1185">Reference proteome</keyword>
<evidence type="ECO:0000313" key="1">
    <source>
        <dbReference type="EMBL" id="CEK10024.1"/>
    </source>
</evidence>
<organism evidence="1 2">
    <name type="scientific">Legionella hackeliae</name>
    <dbReference type="NCBI Taxonomy" id="449"/>
    <lineage>
        <taxon>Bacteria</taxon>
        <taxon>Pseudomonadati</taxon>
        <taxon>Pseudomonadota</taxon>
        <taxon>Gammaproteobacteria</taxon>
        <taxon>Legionellales</taxon>
        <taxon>Legionellaceae</taxon>
        <taxon>Legionella</taxon>
    </lineage>
</organism>
<proteinExistence type="predicted"/>
<dbReference type="EMBL" id="LN681225">
    <property type="protein sequence ID" value="CEK10024.1"/>
    <property type="molecule type" value="Genomic_DNA"/>
</dbReference>
<dbReference type="PATRIC" id="fig|449.7.peg.3040"/>
<dbReference type="HOGENOM" id="CLU_1164705_0_0_6"/>
<dbReference type="RefSeq" id="WP_045105463.1">
    <property type="nucleotide sequence ID" value="NZ_LN681225.1"/>
</dbReference>
<protein>
    <recommendedName>
        <fullName evidence="3">RNA binding protein (Contains ribosomal protein S1 domain)</fullName>
    </recommendedName>
</protein>
<dbReference type="OrthoDB" id="5651204at2"/>
<name>A0A0A8UTD1_LEGHA</name>
<gene>
    <name evidence="1" type="ORF">LHA_0957</name>
</gene>
<evidence type="ECO:0008006" key="3">
    <source>
        <dbReference type="Google" id="ProtNLM"/>
    </source>
</evidence>
<accession>A0A0A8UTD1</accession>
<dbReference type="Proteomes" id="UP000032803">
    <property type="component" value="Chromosome I"/>
</dbReference>
<evidence type="ECO:0000313" key="2">
    <source>
        <dbReference type="Proteomes" id="UP000032803"/>
    </source>
</evidence>
<dbReference type="STRING" id="449.LHA_0957"/>
<reference evidence="2" key="1">
    <citation type="submission" date="2014-09" db="EMBL/GenBank/DDBJ databases">
        <authorList>
            <person name="Gomez-Valero L."/>
        </authorList>
    </citation>
    <scope>NUCLEOTIDE SEQUENCE [LARGE SCALE GENOMIC DNA]</scope>
    <source>
        <strain evidence="2">ATCC35250</strain>
    </source>
</reference>